<organism evidence="1 2">
    <name type="scientific">Micromonospora andamanensis</name>
    <dbReference type="NCBI Taxonomy" id="1287068"/>
    <lineage>
        <taxon>Bacteria</taxon>
        <taxon>Bacillati</taxon>
        <taxon>Actinomycetota</taxon>
        <taxon>Actinomycetes</taxon>
        <taxon>Micromonosporales</taxon>
        <taxon>Micromonosporaceae</taxon>
        <taxon>Micromonospora</taxon>
    </lineage>
</organism>
<dbReference type="Proteomes" id="UP000647017">
    <property type="component" value="Unassembled WGS sequence"/>
</dbReference>
<accession>A0ABQ4HYA5</accession>
<evidence type="ECO:0000313" key="2">
    <source>
        <dbReference type="Proteomes" id="UP000647017"/>
    </source>
</evidence>
<evidence type="ECO:0000313" key="1">
    <source>
        <dbReference type="EMBL" id="GIJ10521.1"/>
    </source>
</evidence>
<dbReference type="Gene3D" id="2.30.110.10">
    <property type="entry name" value="Electron Transport, Fmn-binding Protein, Chain A"/>
    <property type="match status" value="1"/>
</dbReference>
<protein>
    <recommendedName>
        <fullName evidence="3">Pyridoxamine 5'-phosphate oxidase</fullName>
    </recommendedName>
</protein>
<keyword evidence="2" id="KW-1185">Reference proteome</keyword>
<name>A0ABQ4HYA5_9ACTN</name>
<comment type="caution">
    <text evidence="1">The sequence shown here is derived from an EMBL/GenBank/DDBJ whole genome shotgun (WGS) entry which is preliminary data.</text>
</comment>
<dbReference type="InterPro" id="IPR012349">
    <property type="entry name" value="Split_barrel_FMN-bd"/>
</dbReference>
<proteinExistence type="predicted"/>
<gene>
    <name evidence="1" type="ORF">Van01_37350</name>
</gene>
<dbReference type="SUPFAM" id="SSF50475">
    <property type="entry name" value="FMN-binding split barrel"/>
    <property type="match status" value="1"/>
</dbReference>
<dbReference type="RefSeq" id="WP_204008804.1">
    <property type="nucleotide sequence ID" value="NZ_BOOZ01000022.1"/>
</dbReference>
<sequence length="264" mass="28845">MDVGTDVRRAIQAATVGELAWLDRDGRPQARPVTPLLLGDRPAVAFPYAEVGLARQLATAPDAALVVSDDRLTGRTWRPVAVAGRPRLTEDRDGALFVERLLDQELRKYPPARALIDSPLLRREHWWYLPRLIVALEVVSATAVGARVGGAGEVLAVARDDQHLYVDSVTRPDREGAEPVRVRSLAGRLPANGPAVLLGHDFSAPDLERWTPWTTRGELTDGVLAVTAAPVRTALAPPLGLWRRLTRQRRLARACQDALDAAAR</sequence>
<reference evidence="1 2" key="1">
    <citation type="submission" date="2021-01" db="EMBL/GenBank/DDBJ databases">
        <title>Whole genome shotgun sequence of Verrucosispora andamanensis NBRC 109075.</title>
        <authorList>
            <person name="Komaki H."/>
            <person name="Tamura T."/>
        </authorList>
    </citation>
    <scope>NUCLEOTIDE SEQUENCE [LARGE SCALE GENOMIC DNA]</scope>
    <source>
        <strain evidence="1 2">NBRC 109075</strain>
    </source>
</reference>
<evidence type="ECO:0008006" key="3">
    <source>
        <dbReference type="Google" id="ProtNLM"/>
    </source>
</evidence>
<dbReference type="EMBL" id="BOOZ01000022">
    <property type="protein sequence ID" value="GIJ10521.1"/>
    <property type="molecule type" value="Genomic_DNA"/>
</dbReference>